<protein>
    <submittedName>
        <fullName evidence="1">Uncharacterized protein</fullName>
    </submittedName>
</protein>
<evidence type="ECO:0000313" key="1">
    <source>
        <dbReference type="EMBL" id="EME41661.1"/>
    </source>
</evidence>
<reference evidence="2" key="1">
    <citation type="journal article" date="2012" name="PLoS Genet.">
        <title>The genomes of the fungal plant pathogens Cladosporium fulvum and Dothistroma septosporum reveal adaptation to different hosts and lifestyles but also signatures of common ancestry.</title>
        <authorList>
            <person name="de Wit P.J.G.M."/>
            <person name="van der Burgt A."/>
            <person name="Oekmen B."/>
            <person name="Stergiopoulos I."/>
            <person name="Abd-Elsalam K.A."/>
            <person name="Aerts A.L."/>
            <person name="Bahkali A.H."/>
            <person name="Beenen H.G."/>
            <person name="Chettri P."/>
            <person name="Cox M.P."/>
            <person name="Datema E."/>
            <person name="de Vries R.P."/>
            <person name="Dhillon B."/>
            <person name="Ganley A.R."/>
            <person name="Griffiths S.A."/>
            <person name="Guo Y."/>
            <person name="Hamelin R.C."/>
            <person name="Henrissat B."/>
            <person name="Kabir M.S."/>
            <person name="Jashni M.K."/>
            <person name="Kema G."/>
            <person name="Klaubauf S."/>
            <person name="Lapidus A."/>
            <person name="Levasseur A."/>
            <person name="Lindquist E."/>
            <person name="Mehrabi R."/>
            <person name="Ohm R.A."/>
            <person name="Owen T.J."/>
            <person name="Salamov A."/>
            <person name="Schwelm A."/>
            <person name="Schijlen E."/>
            <person name="Sun H."/>
            <person name="van den Burg H.A."/>
            <person name="van Ham R.C.H.J."/>
            <person name="Zhang S."/>
            <person name="Goodwin S.B."/>
            <person name="Grigoriev I.V."/>
            <person name="Collemare J."/>
            <person name="Bradshaw R.E."/>
        </authorList>
    </citation>
    <scope>NUCLEOTIDE SEQUENCE [LARGE SCALE GENOMIC DNA]</scope>
    <source>
        <strain evidence="2">NZE10 / CBS 128990</strain>
    </source>
</reference>
<sequence>MDAHARHRFATLQAGLYYDSAAGIHVTAHIIKGLHSPDLMGLRWGKPGQGLPSWVPDFSVAPAPLPDFPVPRELASLVNRASSSHSSLHIERLRRQTWSPRTAGFLDNVASVCSCEPFKDLDNRVRAFHRDAEAWLAKFQDEAALLASMETMVSTEDKELLTVRRQALRRRRARYGRNSADLKAELH</sequence>
<reference evidence="1 2" key="2">
    <citation type="journal article" date="2012" name="PLoS Pathog.">
        <title>Diverse lifestyles and strategies of plant pathogenesis encoded in the genomes of eighteen Dothideomycetes fungi.</title>
        <authorList>
            <person name="Ohm R.A."/>
            <person name="Feau N."/>
            <person name="Henrissat B."/>
            <person name="Schoch C.L."/>
            <person name="Horwitz B.A."/>
            <person name="Barry K.W."/>
            <person name="Condon B.J."/>
            <person name="Copeland A.C."/>
            <person name="Dhillon B."/>
            <person name="Glaser F."/>
            <person name="Hesse C.N."/>
            <person name="Kosti I."/>
            <person name="LaButti K."/>
            <person name="Lindquist E.A."/>
            <person name="Lucas S."/>
            <person name="Salamov A.A."/>
            <person name="Bradshaw R.E."/>
            <person name="Ciuffetti L."/>
            <person name="Hamelin R.C."/>
            <person name="Kema G.H.J."/>
            <person name="Lawrence C."/>
            <person name="Scott J.A."/>
            <person name="Spatafora J.W."/>
            <person name="Turgeon B.G."/>
            <person name="de Wit P.J.G.M."/>
            <person name="Zhong S."/>
            <person name="Goodwin S.B."/>
            <person name="Grigoriev I.V."/>
        </authorList>
    </citation>
    <scope>NUCLEOTIDE SEQUENCE [LARGE SCALE GENOMIC DNA]</scope>
    <source>
        <strain evidence="2">NZE10 / CBS 128990</strain>
    </source>
</reference>
<organism evidence="1 2">
    <name type="scientific">Dothistroma septosporum (strain NZE10 / CBS 128990)</name>
    <name type="common">Red band needle blight fungus</name>
    <name type="synonym">Mycosphaerella pini</name>
    <dbReference type="NCBI Taxonomy" id="675120"/>
    <lineage>
        <taxon>Eukaryota</taxon>
        <taxon>Fungi</taxon>
        <taxon>Dikarya</taxon>
        <taxon>Ascomycota</taxon>
        <taxon>Pezizomycotina</taxon>
        <taxon>Dothideomycetes</taxon>
        <taxon>Dothideomycetidae</taxon>
        <taxon>Mycosphaerellales</taxon>
        <taxon>Mycosphaerellaceae</taxon>
        <taxon>Dothistroma</taxon>
    </lineage>
</organism>
<gene>
    <name evidence="1" type="ORF">DOTSEDRAFT_73905</name>
</gene>
<dbReference type="HOGENOM" id="CLU_1447647_0_0_1"/>
<proteinExistence type="predicted"/>
<name>N1PK45_DOTSN</name>
<dbReference type="Proteomes" id="UP000016933">
    <property type="component" value="Unassembled WGS sequence"/>
</dbReference>
<dbReference type="EMBL" id="KB446542">
    <property type="protein sequence ID" value="EME41661.1"/>
    <property type="molecule type" value="Genomic_DNA"/>
</dbReference>
<evidence type="ECO:0000313" key="2">
    <source>
        <dbReference type="Proteomes" id="UP000016933"/>
    </source>
</evidence>
<dbReference type="AlphaFoldDB" id="N1PK45"/>
<keyword evidence="2" id="KW-1185">Reference proteome</keyword>
<accession>N1PK45</accession>